<comment type="cofactor">
    <cofactor evidence="1">
        <name>FAD</name>
        <dbReference type="ChEBI" id="CHEBI:57692"/>
    </cofactor>
</comment>
<evidence type="ECO:0000259" key="7">
    <source>
        <dbReference type="Pfam" id="PF02771"/>
    </source>
</evidence>
<dbReference type="Gene3D" id="2.40.110.10">
    <property type="entry name" value="Butyryl-CoA Dehydrogenase, subunit A, domain 2"/>
    <property type="match status" value="1"/>
</dbReference>
<dbReference type="Pfam" id="PF00441">
    <property type="entry name" value="Acyl-CoA_dh_1"/>
    <property type="match status" value="1"/>
</dbReference>
<dbReference type="EC" id="1.3.99.-" evidence="8"/>
<dbReference type="PANTHER" id="PTHR43884:SF20">
    <property type="entry name" value="ACYL-COA DEHYDROGENASE FADE28"/>
    <property type="match status" value="1"/>
</dbReference>
<dbReference type="InterPro" id="IPR009075">
    <property type="entry name" value="AcylCo_DH/oxidase_C"/>
</dbReference>
<dbReference type="InterPro" id="IPR036250">
    <property type="entry name" value="AcylCo_DH-like_C"/>
</dbReference>
<dbReference type="Gene3D" id="1.10.540.10">
    <property type="entry name" value="Acyl-CoA dehydrogenase/oxidase, N-terminal domain"/>
    <property type="match status" value="1"/>
</dbReference>
<dbReference type="Proteomes" id="UP000215506">
    <property type="component" value="Unassembled WGS sequence"/>
</dbReference>
<dbReference type="Pfam" id="PF02771">
    <property type="entry name" value="Acyl-CoA_dh_N"/>
    <property type="match status" value="1"/>
</dbReference>
<reference evidence="8 9" key="1">
    <citation type="submission" date="2017-07" db="EMBL/GenBank/DDBJ databases">
        <title>First draft Genome Sequence of Nocardia cerradoensis isolated from human infection.</title>
        <authorList>
            <person name="Carrasco G."/>
        </authorList>
    </citation>
    <scope>NUCLEOTIDE SEQUENCE [LARGE SCALE GENOMIC DNA]</scope>
    <source>
        <strain evidence="8 9">CNM20130759</strain>
    </source>
</reference>
<evidence type="ECO:0000256" key="4">
    <source>
        <dbReference type="ARBA" id="ARBA00022827"/>
    </source>
</evidence>
<proteinExistence type="inferred from homology"/>
<dbReference type="PANTHER" id="PTHR43884">
    <property type="entry name" value="ACYL-COA DEHYDROGENASE"/>
    <property type="match status" value="1"/>
</dbReference>
<evidence type="ECO:0000259" key="6">
    <source>
        <dbReference type="Pfam" id="PF00441"/>
    </source>
</evidence>
<dbReference type="GO" id="GO:0050660">
    <property type="term" value="F:flavin adenine dinucleotide binding"/>
    <property type="evidence" value="ECO:0007669"/>
    <property type="project" value="InterPro"/>
</dbReference>
<evidence type="ECO:0000256" key="5">
    <source>
        <dbReference type="ARBA" id="ARBA00023002"/>
    </source>
</evidence>
<evidence type="ECO:0000256" key="1">
    <source>
        <dbReference type="ARBA" id="ARBA00001974"/>
    </source>
</evidence>
<name>A0A231H6V1_9NOCA</name>
<organism evidence="8 9">
    <name type="scientific">Nocardia cerradoensis</name>
    <dbReference type="NCBI Taxonomy" id="85688"/>
    <lineage>
        <taxon>Bacteria</taxon>
        <taxon>Bacillati</taxon>
        <taxon>Actinomycetota</taxon>
        <taxon>Actinomycetes</taxon>
        <taxon>Mycobacteriales</taxon>
        <taxon>Nocardiaceae</taxon>
        <taxon>Nocardia</taxon>
    </lineage>
</organism>
<sequence>MDFTRDESQDAVAEVVVSLLEHDSARDLALWPALVDSGLLALPLPEEHGGDGMGLLEVSTLLTELATDAVAVPALSTLGFGVLPLVGRAGDVLAAKVFPAVAKGAILTAALHEPGAPFVADPQTKAVADGDSVRITGRKVAVPYAEQAQWILVPTDRGIAVVDGDANGITRTESPSSTGAPEFSVSFEDTVIPAAQLLDIPLADLHRIALATLGAVADGLLKGVLALTSEHLRTRQQFGRPLAEFQAVAQEIADVYVVSRTLQVAATSANWSLAQTFGGENYSGDKHLQRVDDDLDVLAFCVASELPAAMQRCHHLHGGIGVDVTHPLHRYYSQAKDIARWLGGASFRLDRLGARCTSI</sequence>
<dbReference type="InterPro" id="IPR046373">
    <property type="entry name" value="Acyl-CoA_Oxase/DH_mid-dom_sf"/>
</dbReference>
<keyword evidence="9" id="KW-1185">Reference proteome</keyword>
<dbReference type="InterPro" id="IPR037069">
    <property type="entry name" value="AcylCoA_DH/ox_N_sf"/>
</dbReference>
<dbReference type="GO" id="GO:0003995">
    <property type="term" value="F:acyl-CoA dehydrogenase activity"/>
    <property type="evidence" value="ECO:0007669"/>
    <property type="project" value="TreeGrafter"/>
</dbReference>
<protein>
    <submittedName>
        <fullName evidence="8">Putative acyl-CoA dehydrogenase fadE25</fullName>
        <ecNumber evidence="8">1.3.99.-</ecNumber>
    </submittedName>
</protein>
<dbReference type="SUPFAM" id="SSF56645">
    <property type="entry name" value="Acyl-CoA dehydrogenase NM domain-like"/>
    <property type="match status" value="1"/>
</dbReference>
<feature type="domain" description="Acyl-CoA dehydrogenase/oxidase N-terminal" evidence="7">
    <location>
        <begin position="11"/>
        <end position="104"/>
    </location>
</feature>
<dbReference type="SUPFAM" id="SSF47203">
    <property type="entry name" value="Acyl-CoA dehydrogenase C-terminal domain-like"/>
    <property type="match status" value="1"/>
</dbReference>
<accession>A0A231H6V1</accession>
<evidence type="ECO:0000256" key="3">
    <source>
        <dbReference type="ARBA" id="ARBA00022630"/>
    </source>
</evidence>
<dbReference type="RefSeq" id="WP_094025791.1">
    <property type="nucleotide sequence ID" value="NZ_NGAF01000006.1"/>
</dbReference>
<keyword evidence="3" id="KW-0285">Flavoprotein</keyword>
<dbReference type="InterPro" id="IPR013786">
    <property type="entry name" value="AcylCoA_DH/ox_N"/>
</dbReference>
<comment type="caution">
    <text evidence="8">The sequence shown here is derived from an EMBL/GenBank/DDBJ whole genome shotgun (WGS) entry which is preliminary data.</text>
</comment>
<keyword evidence="5 8" id="KW-0560">Oxidoreductase</keyword>
<dbReference type="Gene3D" id="1.20.140.10">
    <property type="entry name" value="Butyryl-CoA Dehydrogenase, subunit A, domain 3"/>
    <property type="match status" value="1"/>
</dbReference>
<feature type="domain" description="Acyl-CoA dehydrogenase/oxidase C-terminal" evidence="6">
    <location>
        <begin position="212"/>
        <end position="346"/>
    </location>
</feature>
<dbReference type="EMBL" id="NGAF01000006">
    <property type="protein sequence ID" value="OXR44456.1"/>
    <property type="molecule type" value="Genomic_DNA"/>
</dbReference>
<evidence type="ECO:0000256" key="2">
    <source>
        <dbReference type="ARBA" id="ARBA00009347"/>
    </source>
</evidence>
<evidence type="ECO:0000313" key="9">
    <source>
        <dbReference type="Proteomes" id="UP000215506"/>
    </source>
</evidence>
<keyword evidence="4" id="KW-0274">FAD</keyword>
<dbReference type="AlphaFoldDB" id="A0A231H6V1"/>
<dbReference type="InterPro" id="IPR009100">
    <property type="entry name" value="AcylCoA_DH/oxidase_NM_dom_sf"/>
</dbReference>
<gene>
    <name evidence="8" type="ORF">B7C42_03245</name>
</gene>
<comment type="similarity">
    <text evidence="2">Belongs to the acyl-CoA dehydrogenase family.</text>
</comment>
<evidence type="ECO:0000313" key="8">
    <source>
        <dbReference type="EMBL" id="OXR44456.1"/>
    </source>
</evidence>